<accession>A0A3M7QNL7</accession>
<name>A0A3M7QNL7_BRAPC</name>
<proteinExistence type="predicted"/>
<dbReference type="EMBL" id="REGN01005528">
    <property type="protein sequence ID" value="RNA13017.1"/>
    <property type="molecule type" value="Genomic_DNA"/>
</dbReference>
<dbReference type="Proteomes" id="UP000276133">
    <property type="component" value="Unassembled WGS sequence"/>
</dbReference>
<dbReference type="AlphaFoldDB" id="A0A3M7QNL7"/>
<evidence type="ECO:0000313" key="2">
    <source>
        <dbReference type="Proteomes" id="UP000276133"/>
    </source>
</evidence>
<keyword evidence="2" id="KW-1185">Reference proteome</keyword>
<evidence type="ECO:0000313" key="1">
    <source>
        <dbReference type="EMBL" id="RNA13017.1"/>
    </source>
</evidence>
<protein>
    <submittedName>
        <fullName evidence="1">Uncharacterized protein</fullName>
    </submittedName>
</protein>
<comment type="caution">
    <text evidence="1">The sequence shown here is derived from an EMBL/GenBank/DDBJ whole genome shotgun (WGS) entry which is preliminary data.</text>
</comment>
<gene>
    <name evidence="1" type="ORF">BpHYR1_035788</name>
</gene>
<organism evidence="1 2">
    <name type="scientific">Brachionus plicatilis</name>
    <name type="common">Marine rotifer</name>
    <name type="synonym">Brachionus muelleri</name>
    <dbReference type="NCBI Taxonomy" id="10195"/>
    <lineage>
        <taxon>Eukaryota</taxon>
        <taxon>Metazoa</taxon>
        <taxon>Spiralia</taxon>
        <taxon>Gnathifera</taxon>
        <taxon>Rotifera</taxon>
        <taxon>Eurotatoria</taxon>
        <taxon>Monogononta</taxon>
        <taxon>Pseudotrocha</taxon>
        <taxon>Ploima</taxon>
        <taxon>Brachionidae</taxon>
        <taxon>Brachionus</taxon>
    </lineage>
</organism>
<reference evidence="1 2" key="1">
    <citation type="journal article" date="2018" name="Sci. Rep.">
        <title>Genomic signatures of local adaptation to the degree of environmental predictability in rotifers.</title>
        <authorList>
            <person name="Franch-Gras L."/>
            <person name="Hahn C."/>
            <person name="Garcia-Roger E.M."/>
            <person name="Carmona M.J."/>
            <person name="Serra M."/>
            <person name="Gomez A."/>
        </authorList>
    </citation>
    <scope>NUCLEOTIDE SEQUENCE [LARGE SCALE GENOMIC DNA]</scope>
    <source>
        <strain evidence="1">HYR1</strain>
    </source>
</reference>
<sequence>MEIFNKFPNLMLCSASAIKGLPKLTLSFIFFLFRQTKSSNLKETFIQLKQKIANIFFIYSKHRNNLDKRFNASTL</sequence>